<evidence type="ECO:0000256" key="6">
    <source>
        <dbReference type="ARBA" id="ARBA00023098"/>
    </source>
</evidence>
<organism evidence="10 11">
    <name type="scientific">Paenibacillus albilobatus</name>
    <dbReference type="NCBI Taxonomy" id="2716884"/>
    <lineage>
        <taxon>Bacteria</taxon>
        <taxon>Bacillati</taxon>
        <taxon>Bacillota</taxon>
        <taxon>Bacilli</taxon>
        <taxon>Bacillales</taxon>
        <taxon>Paenibacillaceae</taxon>
        <taxon>Paenibacillus</taxon>
    </lineage>
</organism>
<evidence type="ECO:0000313" key="11">
    <source>
        <dbReference type="Proteomes" id="UP000679779"/>
    </source>
</evidence>
<evidence type="ECO:0000256" key="3">
    <source>
        <dbReference type="ARBA" id="ARBA00022723"/>
    </source>
</evidence>
<dbReference type="NCBIfam" id="TIGR00516">
    <property type="entry name" value="acpS"/>
    <property type="match status" value="1"/>
</dbReference>
<keyword evidence="2 8" id="KW-0808">Transferase</keyword>
<accession>A0A919XG18</accession>
<feature type="binding site" evidence="8">
    <location>
        <position position="8"/>
    </location>
    <ligand>
        <name>Mg(2+)</name>
        <dbReference type="ChEBI" id="CHEBI:18420"/>
    </ligand>
</feature>
<keyword evidence="1 8" id="KW-0444">Lipid biosynthesis</keyword>
<feature type="domain" description="4'-phosphopantetheinyl transferase" evidence="9">
    <location>
        <begin position="4"/>
        <end position="93"/>
    </location>
</feature>
<dbReference type="NCBIfam" id="TIGR00556">
    <property type="entry name" value="pantethn_trn"/>
    <property type="match status" value="1"/>
</dbReference>
<comment type="similarity">
    <text evidence="8">Belongs to the P-Pant transferase superfamily. AcpS family.</text>
</comment>
<dbReference type="Pfam" id="PF01648">
    <property type="entry name" value="ACPS"/>
    <property type="match status" value="1"/>
</dbReference>
<comment type="function">
    <text evidence="8">Transfers the 4'-phosphopantetheine moiety from coenzyme A to a Ser of acyl-carrier-protein.</text>
</comment>
<protein>
    <recommendedName>
        <fullName evidence="8">Holo-[acyl-carrier-protein] synthase</fullName>
        <shortName evidence="8">Holo-ACP synthase</shortName>
        <ecNumber evidence="8">2.7.8.7</ecNumber>
    </recommendedName>
    <alternativeName>
        <fullName evidence="8">4'-phosphopantetheinyl transferase AcpS</fullName>
    </alternativeName>
</protein>
<comment type="catalytic activity">
    <reaction evidence="8">
        <text>apo-[ACP] + CoA = holo-[ACP] + adenosine 3',5'-bisphosphate + H(+)</text>
        <dbReference type="Rhea" id="RHEA:12068"/>
        <dbReference type="Rhea" id="RHEA-COMP:9685"/>
        <dbReference type="Rhea" id="RHEA-COMP:9690"/>
        <dbReference type="ChEBI" id="CHEBI:15378"/>
        <dbReference type="ChEBI" id="CHEBI:29999"/>
        <dbReference type="ChEBI" id="CHEBI:57287"/>
        <dbReference type="ChEBI" id="CHEBI:58343"/>
        <dbReference type="ChEBI" id="CHEBI:64479"/>
        <dbReference type="EC" id="2.7.8.7"/>
    </reaction>
</comment>
<reference evidence="10" key="1">
    <citation type="submission" date="2021-03" db="EMBL/GenBank/DDBJ databases">
        <title>Antimicrobial resistance genes in bacteria isolated from Japanese honey, and their potential for conferring macrolide and lincosamide resistance in the American foulbrood pathogen Paenibacillus larvae.</title>
        <authorList>
            <person name="Okamoto M."/>
            <person name="Kumagai M."/>
            <person name="Kanamori H."/>
            <person name="Takamatsu D."/>
        </authorList>
    </citation>
    <scope>NUCLEOTIDE SEQUENCE</scope>
    <source>
        <strain evidence="10">J2TS6</strain>
    </source>
</reference>
<dbReference type="HAMAP" id="MF_00101">
    <property type="entry name" value="AcpS"/>
    <property type="match status" value="1"/>
</dbReference>
<evidence type="ECO:0000256" key="8">
    <source>
        <dbReference type="HAMAP-Rule" id="MF_00101"/>
    </source>
</evidence>
<comment type="cofactor">
    <cofactor evidence="8">
        <name>Mg(2+)</name>
        <dbReference type="ChEBI" id="CHEBI:18420"/>
    </cofactor>
</comment>
<sequence>MIHGIGHDVLEIKRLALLLSGQLGFRFMERVLTEKEREEARKRGGKLTEFVAGRFAAKEAISKAFGCGIGSKIGFGDIEILPDSSGKPVAALSRGAWERLNLPGEPEYTIHLTISHQTELASAFAVVEKRL</sequence>
<keyword evidence="11" id="KW-1185">Reference proteome</keyword>
<comment type="caution">
    <text evidence="10">The sequence shown here is derived from an EMBL/GenBank/DDBJ whole genome shotgun (WGS) entry which is preliminary data.</text>
</comment>
<dbReference type="AlphaFoldDB" id="A0A919XG18"/>
<dbReference type="GO" id="GO:0005737">
    <property type="term" value="C:cytoplasm"/>
    <property type="evidence" value="ECO:0007669"/>
    <property type="project" value="UniProtKB-SubCell"/>
</dbReference>
<gene>
    <name evidence="8 10" type="primary">acpS</name>
    <name evidence="10" type="ORF">J2TS6_32920</name>
</gene>
<keyword evidence="5 8" id="KW-0460">Magnesium</keyword>
<keyword evidence="8" id="KW-0963">Cytoplasm</keyword>
<dbReference type="RefSeq" id="WP_036707416.1">
    <property type="nucleotide sequence ID" value="NZ_BORQ01000004.1"/>
</dbReference>
<dbReference type="GO" id="GO:0000287">
    <property type="term" value="F:magnesium ion binding"/>
    <property type="evidence" value="ECO:0007669"/>
    <property type="project" value="UniProtKB-UniRule"/>
</dbReference>
<keyword evidence="4 8" id="KW-0276">Fatty acid metabolism</keyword>
<comment type="subcellular location">
    <subcellularLocation>
        <location evidence="8">Cytoplasm</location>
    </subcellularLocation>
</comment>
<evidence type="ECO:0000259" key="9">
    <source>
        <dbReference type="Pfam" id="PF01648"/>
    </source>
</evidence>
<keyword evidence="3 8" id="KW-0479">Metal-binding</keyword>
<keyword evidence="7 8" id="KW-0275">Fatty acid biosynthesis</keyword>
<evidence type="ECO:0000256" key="5">
    <source>
        <dbReference type="ARBA" id="ARBA00022842"/>
    </source>
</evidence>
<dbReference type="SUPFAM" id="SSF56214">
    <property type="entry name" value="4'-phosphopantetheinyl transferase"/>
    <property type="match status" value="1"/>
</dbReference>
<feature type="binding site" evidence="8">
    <location>
        <position position="59"/>
    </location>
    <ligand>
        <name>Mg(2+)</name>
        <dbReference type="ChEBI" id="CHEBI:18420"/>
    </ligand>
</feature>
<dbReference type="InterPro" id="IPR008278">
    <property type="entry name" value="4-PPantetheinyl_Trfase_dom"/>
</dbReference>
<dbReference type="Proteomes" id="UP000679779">
    <property type="component" value="Unassembled WGS sequence"/>
</dbReference>
<dbReference type="Gene3D" id="3.90.470.20">
    <property type="entry name" value="4'-phosphopantetheinyl transferase domain"/>
    <property type="match status" value="1"/>
</dbReference>
<dbReference type="InterPro" id="IPR002582">
    <property type="entry name" value="ACPS"/>
</dbReference>
<dbReference type="InterPro" id="IPR037143">
    <property type="entry name" value="4-PPantetheinyl_Trfase_dom_sf"/>
</dbReference>
<evidence type="ECO:0000256" key="1">
    <source>
        <dbReference type="ARBA" id="ARBA00022516"/>
    </source>
</evidence>
<dbReference type="GO" id="GO:0006633">
    <property type="term" value="P:fatty acid biosynthetic process"/>
    <property type="evidence" value="ECO:0007669"/>
    <property type="project" value="UniProtKB-UniRule"/>
</dbReference>
<keyword evidence="6 8" id="KW-0443">Lipid metabolism</keyword>
<dbReference type="EMBL" id="BORQ01000004">
    <property type="protein sequence ID" value="GIO32151.1"/>
    <property type="molecule type" value="Genomic_DNA"/>
</dbReference>
<evidence type="ECO:0000313" key="10">
    <source>
        <dbReference type="EMBL" id="GIO32151.1"/>
    </source>
</evidence>
<dbReference type="EC" id="2.7.8.7" evidence="8"/>
<dbReference type="InterPro" id="IPR004568">
    <property type="entry name" value="Ppantetheine-prot_Trfase_dom"/>
</dbReference>
<evidence type="ECO:0000256" key="7">
    <source>
        <dbReference type="ARBA" id="ARBA00023160"/>
    </source>
</evidence>
<dbReference type="GO" id="GO:0008897">
    <property type="term" value="F:holo-[acyl-carrier-protein] synthase activity"/>
    <property type="evidence" value="ECO:0007669"/>
    <property type="project" value="UniProtKB-UniRule"/>
</dbReference>
<evidence type="ECO:0000256" key="4">
    <source>
        <dbReference type="ARBA" id="ARBA00022832"/>
    </source>
</evidence>
<evidence type="ECO:0000256" key="2">
    <source>
        <dbReference type="ARBA" id="ARBA00022679"/>
    </source>
</evidence>
<name>A0A919XG18_9BACL</name>
<proteinExistence type="inferred from homology"/>